<gene>
    <name evidence="9" type="ORF">RM423_09300</name>
</gene>
<protein>
    <submittedName>
        <fullName evidence="9">M48 family metalloprotease</fullName>
        <ecNumber evidence="9">3.4.24.-</ecNumber>
    </submittedName>
</protein>
<keyword evidence="7" id="KW-0472">Membrane</keyword>
<evidence type="ECO:0000313" key="10">
    <source>
        <dbReference type="Proteomes" id="UP001183176"/>
    </source>
</evidence>
<feature type="transmembrane region" description="Helical" evidence="7">
    <location>
        <begin position="81"/>
        <end position="102"/>
    </location>
</feature>
<dbReference type="Gene3D" id="3.30.2010.10">
    <property type="entry name" value="Metalloproteases ('zincins'), catalytic domain"/>
    <property type="match status" value="1"/>
</dbReference>
<keyword evidence="4 6" id="KW-0862">Zinc</keyword>
<comment type="cofactor">
    <cofactor evidence="6">
        <name>Zn(2+)</name>
        <dbReference type="ChEBI" id="CHEBI:29105"/>
    </cofactor>
    <text evidence="6">Binds 1 zinc ion per subunit.</text>
</comment>
<feature type="transmembrane region" description="Helical" evidence="7">
    <location>
        <begin position="266"/>
        <end position="285"/>
    </location>
</feature>
<keyword evidence="10" id="KW-1185">Reference proteome</keyword>
<proteinExistence type="inferred from homology"/>
<dbReference type="GO" id="GO:0008237">
    <property type="term" value="F:metallopeptidase activity"/>
    <property type="evidence" value="ECO:0007669"/>
    <property type="project" value="UniProtKB-KW"/>
</dbReference>
<reference evidence="10" key="1">
    <citation type="submission" date="2023-07" db="EMBL/GenBank/DDBJ databases">
        <title>30 novel species of actinomycetes from the DSMZ collection.</title>
        <authorList>
            <person name="Nouioui I."/>
        </authorList>
    </citation>
    <scope>NUCLEOTIDE SEQUENCE [LARGE SCALE GENOMIC DNA]</scope>
    <source>
        <strain evidence="10">DSM 44399</strain>
    </source>
</reference>
<dbReference type="InterPro" id="IPR052173">
    <property type="entry name" value="Beta-lactam_resp_regulator"/>
</dbReference>
<feature type="domain" description="Peptidase M48" evidence="8">
    <location>
        <begin position="124"/>
        <end position="189"/>
    </location>
</feature>
<name>A0ABU2J9F0_9ACTN</name>
<keyword evidence="3 6" id="KW-0378">Hydrolase</keyword>
<evidence type="ECO:0000256" key="2">
    <source>
        <dbReference type="ARBA" id="ARBA00022723"/>
    </source>
</evidence>
<dbReference type="InterPro" id="IPR001915">
    <property type="entry name" value="Peptidase_M48"/>
</dbReference>
<keyword evidence="2" id="KW-0479">Metal-binding</keyword>
<evidence type="ECO:0000256" key="4">
    <source>
        <dbReference type="ARBA" id="ARBA00022833"/>
    </source>
</evidence>
<dbReference type="Pfam" id="PF01435">
    <property type="entry name" value="Peptidase_M48"/>
    <property type="match status" value="1"/>
</dbReference>
<evidence type="ECO:0000256" key="6">
    <source>
        <dbReference type="RuleBase" id="RU003983"/>
    </source>
</evidence>
<organism evidence="9 10">
    <name type="scientific">Jatrophihabitans lederbergiae</name>
    <dbReference type="NCBI Taxonomy" id="3075547"/>
    <lineage>
        <taxon>Bacteria</taxon>
        <taxon>Bacillati</taxon>
        <taxon>Actinomycetota</taxon>
        <taxon>Actinomycetes</taxon>
        <taxon>Jatrophihabitantales</taxon>
        <taxon>Jatrophihabitantaceae</taxon>
        <taxon>Jatrophihabitans</taxon>
    </lineage>
</organism>
<dbReference type="PANTHER" id="PTHR34978:SF3">
    <property type="entry name" value="SLR0241 PROTEIN"/>
    <property type="match status" value="1"/>
</dbReference>
<keyword evidence="5 6" id="KW-0482">Metalloprotease</keyword>
<sequence length="307" mass="31854">MHLSVYLPLLFSGVFGVLAPPLARRLPPAAGTWLLSVGGLVAAAGSSTSLALLAFTLAGQSSLLSSRGHWSVDSLRHVDPVATPVAAAALAALAILALEAGLVGWRRVLAVRDACRLAALLPAHGGELAVIPSPVPQAYAVPGRPGRIVVSTSLLRQLSAGERRAVLAHERSHLRHHHHVHQSLAQLAAATNPLLSRLPAAAGSACERWADEDAAKASNRDVVAEALTRAATSKPAAAASAVVLAAAATEITIRVAALRAAPLRLALWRLALLVGLLGATVAAVAEAAHDTERLFEFAQYAYRAQHR</sequence>
<feature type="transmembrane region" description="Helical" evidence="7">
    <location>
        <begin position="6"/>
        <end position="23"/>
    </location>
</feature>
<evidence type="ECO:0000256" key="7">
    <source>
        <dbReference type="SAM" id="Phobius"/>
    </source>
</evidence>
<evidence type="ECO:0000256" key="1">
    <source>
        <dbReference type="ARBA" id="ARBA00022670"/>
    </source>
</evidence>
<comment type="similarity">
    <text evidence="6">Belongs to the peptidase M48 family.</text>
</comment>
<comment type="caution">
    <text evidence="9">The sequence shown here is derived from an EMBL/GenBank/DDBJ whole genome shotgun (WGS) entry which is preliminary data.</text>
</comment>
<dbReference type="PANTHER" id="PTHR34978">
    <property type="entry name" value="POSSIBLE SENSOR-TRANSDUCER PROTEIN BLAR"/>
    <property type="match status" value="1"/>
</dbReference>
<dbReference type="EMBL" id="JAVREH010000009">
    <property type="protein sequence ID" value="MDT0261587.1"/>
    <property type="molecule type" value="Genomic_DNA"/>
</dbReference>
<keyword evidence="1 6" id="KW-0645">Protease</keyword>
<evidence type="ECO:0000256" key="3">
    <source>
        <dbReference type="ARBA" id="ARBA00022801"/>
    </source>
</evidence>
<dbReference type="Proteomes" id="UP001183176">
    <property type="component" value="Unassembled WGS sequence"/>
</dbReference>
<keyword evidence="7" id="KW-0812">Transmembrane</keyword>
<feature type="transmembrane region" description="Helical" evidence="7">
    <location>
        <begin position="35"/>
        <end position="61"/>
    </location>
</feature>
<evidence type="ECO:0000259" key="8">
    <source>
        <dbReference type="Pfam" id="PF01435"/>
    </source>
</evidence>
<keyword evidence="7" id="KW-1133">Transmembrane helix</keyword>
<accession>A0ABU2J9F0</accession>
<dbReference type="EC" id="3.4.24.-" evidence="9"/>
<evidence type="ECO:0000256" key="5">
    <source>
        <dbReference type="ARBA" id="ARBA00023049"/>
    </source>
</evidence>
<evidence type="ECO:0000313" key="9">
    <source>
        <dbReference type="EMBL" id="MDT0261587.1"/>
    </source>
</evidence>